<name>A0A507B4J9_9PEZI</name>
<dbReference type="Gene3D" id="1.20.58.520">
    <property type="entry name" value="Amidohydrolase"/>
    <property type="match status" value="1"/>
</dbReference>
<evidence type="ECO:0000313" key="3">
    <source>
        <dbReference type="Proteomes" id="UP000319257"/>
    </source>
</evidence>
<dbReference type="Gene3D" id="3.30.110.90">
    <property type="entry name" value="Amidohydrolase"/>
    <property type="match status" value="1"/>
</dbReference>
<reference evidence="2 3" key="1">
    <citation type="submission" date="2019-06" db="EMBL/GenBank/DDBJ databases">
        <title>Draft genome sequence of the filamentous fungus Phialemoniopsis curvata isolated from diesel fuel.</title>
        <authorList>
            <person name="Varaljay V.A."/>
            <person name="Lyon W.J."/>
            <person name="Crouch A.L."/>
            <person name="Drake C.E."/>
            <person name="Hollomon J.M."/>
            <person name="Nadeau L.J."/>
            <person name="Nunn H.S."/>
            <person name="Stevenson B.S."/>
            <person name="Bojanowski C.L."/>
            <person name="Crookes-Goodson W.J."/>
        </authorList>
    </citation>
    <scope>NUCLEOTIDE SEQUENCE [LARGE SCALE GENOMIC DNA]</scope>
    <source>
        <strain evidence="2 3">D216</strain>
    </source>
</reference>
<evidence type="ECO:0000259" key="1">
    <source>
        <dbReference type="Pfam" id="PF01979"/>
    </source>
</evidence>
<dbReference type="AlphaFoldDB" id="A0A507B4J9"/>
<protein>
    <recommendedName>
        <fullName evidence="1">Amidohydrolase-related domain-containing protein</fullName>
    </recommendedName>
</protein>
<dbReference type="PANTHER" id="PTHR43135">
    <property type="entry name" value="ALPHA-D-RIBOSE 1-METHYLPHOSPHONATE 5-TRIPHOSPHATE DIPHOSPHATASE"/>
    <property type="match status" value="1"/>
</dbReference>
<accession>A0A507B4J9</accession>
<proteinExistence type="predicted"/>
<comment type="caution">
    <text evidence="2">The sequence shown here is derived from an EMBL/GenBank/DDBJ whole genome shotgun (WGS) entry which is preliminary data.</text>
</comment>
<dbReference type="SUPFAM" id="SSF51556">
    <property type="entry name" value="Metallo-dependent hydrolases"/>
    <property type="match status" value="1"/>
</dbReference>
<dbReference type="Proteomes" id="UP000319257">
    <property type="component" value="Unassembled WGS sequence"/>
</dbReference>
<dbReference type="OrthoDB" id="5595695at2759"/>
<keyword evidence="3" id="KW-1185">Reference proteome</keyword>
<dbReference type="EMBL" id="SKBQ01000026">
    <property type="protein sequence ID" value="TPX14753.1"/>
    <property type="molecule type" value="Genomic_DNA"/>
</dbReference>
<dbReference type="InParanoid" id="A0A507B4J9"/>
<evidence type="ECO:0000313" key="2">
    <source>
        <dbReference type="EMBL" id="TPX14753.1"/>
    </source>
</evidence>
<dbReference type="InterPro" id="IPR032466">
    <property type="entry name" value="Metal_Hydrolase"/>
</dbReference>
<dbReference type="Pfam" id="PF01979">
    <property type="entry name" value="Amidohydro_1"/>
    <property type="match status" value="1"/>
</dbReference>
<dbReference type="InterPro" id="IPR011059">
    <property type="entry name" value="Metal-dep_hydrolase_composite"/>
</dbReference>
<dbReference type="PANTHER" id="PTHR43135:SF3">
    <property type="entry name" value="ALPHA-D-RIBOSE 1-METHYLPHOSPHONATE 5-TRIPHOSPHATE DIPHOSPHATASE"/>
    <property type="match status" value="1"/>
</dbReference>
<dbReference type="GO" id="GO:0016810">
    <property type="term" value="F:hydrolase activity, acting on carbon-nitrogen (but not peptide) bonds"/>
    <property type="evidence" value="ECO:0007669"/>
    <property type="project" value="InterPro"/>
</dbReference>
<dbReference type="STRING" id="1093900.A0A507B4J9"/>
<dbReference type="InterPro" id="IPR006680">
    <property type="entry name" value="Amidohydro-rel"/>
</dbReference>
<dbReference type="Gene3D" id="3.40.50.10910">
    <property type="entry name" value="Amidohydrolase"/>
    <property type="match status" value="1"/>
</dbReference>
<dbReference type="RefSeq" id="XP_030996464.1">
    <property type="nucleotide sequence ID" value="XM_031139638.1"/>
</dbReference>
<gene>
    <name evidence="2" type="ORF">E0L32_005148</name>
</gene>
<dbReference type="GeneID" id="41972595"/>
<dbReference type="Gene3D" id="2.30.40.10">
    <property type="entry name" value="Urease, subunit C, domain 1"/>
    <property type="match status" value="1"/>
</dbReference>
<dbReference type="SUPFAM" id="SSF51338">
    <property type="entry name" value="Composite domain of metallo-dependent hydrolases"/>
    <property type="match status" value="1"/>
</dbReference>
<feature type="domain" description="Amidohydrolase-related" evidence="1">
    <location>
        <begin position="61"/>
        <end position="369"/>
    </location>
</feature>
<sequence>MSLAFIRNVRVFDSRQFGQPTTVAFVNSPGDIVSTDYGDVEPLSPEVTIDGTGCTLIPALIDANIDAAAASGALEAFSRHGISTVIDMSSTPAEIRAMRAAAAADPGLPSFLACGTVAAGSQEGSEETEPGFFPIRASAPVLAPQAADVFVAERVHGPERADYIKVMVDSPSPDDRTLAALVNSAHLLGRLAIGHASREESYRRALEAAFDIVLHVPVDAPLDPALAAELAARRVVVVPTLCVMRRVVDRMRAAGDGAGPADFDNCLASVRVLHEAGVTICAGTGANRMPGREVPFGESLHDELELLVRAGMSHEAALRAATCVCAEALGLKGRSRVERGHCADLLLVRGNPLEDIRATRRIERVWIKGIEVVHAG</sequence>
<dbReference type="InterPro" id="IPR051781">
    <property type="entry name" value="Metallo-dep_Hydrolase"/>
</dbReference>
<organism evidence="2 3">
    <name type="scientific">Thyridium curvatum</name>
    <dbReference type="NCBI Taxonomy" id="1093900"/>
    <lineage>
        <taxon>Eukaryota</taxon>
        <taxon>Fungi</taxon>
        <taxon>Dikarya</taxon>
        <taxon>Ascomycota</taxon>
        <taxon>Pezizomycotina</taxon>
        <taxon>Sordariomycetes</taxon>
        <taxon>Sordariomycetidae</taxon>
        <taxon>Thyridiales</taxon>
        <taxon>Thyridiaceae</taxon>
        <taxon>Thyridium</taxon>
    </lineage>
</organism>